<reference evidence="2 3" key="1">
    <citation type="submission" date="2020-08" db="EMBL/GenBank/DDBJ databases">
        <title>Above-ground endophytic microbial communities from plants in different locations in the United States.</title>
        <authorList>
            <person name="Frank C."/>
        </authorList>
    </citation>
    <scope>NUCLEOTIDE SEQUENCE [LARGE SCALE GENOMIC DNA]</scope>
    <source>
        <strain evidence="2 3">WP4_2_2</strain>
    </source>
</reference>
<dbReference type="EMBL" id="JACHBW010000009">
    <property type="protein sequence ID" value="MBB6103419.1"/>
    <property type="molecule type" value="Genomic_DNA"/>
</dbReference>
<protein>
    <submittedName>
        <fullName evidence="2">Uncharacterized protein</fullName>
    </submittedName>
</protein>
<dbReference type="Proteomes" id="UP000571554">
    <property type="component" value="Unassembled WGS sequence"/>
</dbReference>
<feature type="transmembrane region" description="Helical" evidence="1">
    <location>
        <begin position="93"/>
        <end position="114"/>
    </location>
</feature>
<keyword evidence="1" id="KW-0472">Membrane</keyword>
<feature type="transmembrane region" description="Helical" evidence="1">
    <location>
        <begin position="126"/>
        <end position="148"/>
    </location>
</feature>
<feature type="transmembrane region" description="Helical" evidence="1">
    <location>
        <begin position="12"/>
        <end position="35"/>
    </location>
</feature>
<gene>
    <name evidence="2" type="ORF">F4827_003274</name>
</gene>
<keyword evidence="3" id="KW-1185">Reference proteome</keyword>
<sequence length="155" mass="17308">MEHQDRFITFWRAVAAYPVAMTAGAMSFFPFLAVSTRQWPTFLLDHGLAGDVFRLAKAGTGVAVISLVFLTPLVLPFYAFGMLIAHKRRTRHWLYFLCLGAVLSTGGWMAISLFQPHGSAHLYSPFPALIRLMMPVGIVSGFACWAFLHLTRTSR</sequence>
<name>A0A7W9TYD1_9BURK</name>
<proteinExistence type="predicted"/>
<feature type="transmembrane region" description="Helical" evidence="1">
    <location>
        <begin position="55"/>
        <end position="81"/>
    </location>
</feature>
<keyword evidence="1" id="KW-1133">Transmembrane helix</keyword>
<accession>A0A7W9TYD1</accession>
<evidence type="ECO:0000256" key="1">
    <source>
        <dbReference type="SAM" id="Phobius"/>
    </source>
</evidence>
<evidence type="ECO:0000313" key="2">
    <source>
        <dbReference type="EMBL" id="MBB6103419.1"/>
    </source>
</evidence>
<dbReference type="AlphaFoldDB" id="A0A7W9TYD1"/>
<comment type="caution">
    <text evidence="2">The sequence shown here is derived from an EMBL/GenBank/DDBJ whole genome shotgun (WGS) entry which is preliminary data.</text>
</comment>
<evidence type="ECO:0000313" key="3">
    <source>
        <dbReference type="Proteomes" id="UP000571554"/>
    </source>
</evidence>
<organism evidence="2 3">
    <name type="scientific">Paraburkholderia bannensis</name>
    <dbReference type="NCBI Taxonomy" id="765414"/>
    <lineage>
        <taxon>Bacteria</taxon>
        <taxon>Pseudomonadati</taxon>
        <taxon>Pseudomonadota</taxon>
        <taxon>Betaproteobacteria</taxon>
        <taxon>Burkholderiales</taxon>
        <taxon>Burkholderiaceae</taxon>
        <taxon>Paraburkholderia</taxon>
    </lineage>
</organism>
<dbReference type="RefSeq" id="WP_183724940.1">
    <property type="nucleotide sequence ID" value="NZ_JACHBW010000009.1"/>
</dbReference>
<keyword evidence="1" id="KW-0812">Transmembrane</keyword>